<feature type="transmembrane region" description="Helical" evidence="1">
    <location>
        <begin position="99"/>
        <end position="118"/>
    </location>
</feature>
<keyword evidence="3" id="KW-1185">Reference proteome</keyword>
<reference evidence="2 3" key="1">
    <citation type="submission" date="2018-07" db="EMBL/GenBank/DDBJ databases">
        <title>Arthrobacter sp. nov., isolated from raw cow's milk with high bacterial count.</title>
        <authorList>
            <person name="Hahne J."/>
            <person name="Isele D."/>
            <person name="Lipski A."/>
        </authorList>
    </citation>
    <scope>NUCLEOTIDE SEQUENCE [LARGE SCALE GENOMIC DNA]</scope>
    <source>
        <strain evidence="2 3">JZ R-35</strain>
    </source>
</reference>
<dbReference type="Proteomes" id="UP000265419">
    <property type="component" value="Unassembled WGS sequence"/>
</dbReference>
<dbReference type="EMBL" id="QQXK01000009">
    <property type="protein sequence ID" value="RII42670.1"/>
    <property type="molecule type" value="Genomic_DNA"/>
</dbReference>
<feature type="transmembrane region" description="Helical" evidence="1">
    <location>
        <begin position="71"/>
        <end position="93"/>
    </location>
</feature>
<accession>A0A399JC73</accession>
<evidence type="ECO:0000256" key="1">
    <source>
        <dbReference type="SAM" id="Phobius"/>
    </source>
</evidence>
<keyword evidence="1" id="KW-1133">Transmembrane helix</keyword>
<gene>
    <name evidence="2" type="ORF">DWB68_05865</name>
</gene>
<comment type="caution">
    <text evidence="2">The sequence shown here is derived from an EMBL/GenBank/DDBJ whole genome shotgun (WGS) entry which is preliminary data.</text>
</comment>
<name>A0A399JC73_9MICC</name>
<evidence type="ECO:0008006" key="4">
    <source>
        <dbReference type="Google" id="ProtNLM"/>
    </source>
</evidence>
<dbReference type="AlphaFoldDB" id="A0A399JC73"/>
<feature type="transmembrane region" description="Helical" evidence="1">
    <location>
        <begin position="12"/>
        <end position="34"/>
    </location>
</feature>
<evidence type="ECO:0000313" key="3">
    <source>
        <dbReference type="Proteomes" id="UP000265419"/>
    </source>
</evidence>
<keyword evidence="1" id="KW-0472">Membrane</keyword>
<feature type="transmembrane region" description="Helical" evidence="1">
    <location>
        <begin position="40"/>
        <end position="64"/>
    </location>
</feature>
<sequence length="146" mass="15600">MSHGDVLPWTGILKWCLALTVPAVLIAAVIGFFVAGVPGLVSTLASAGVVVLFFAISLVVGHFVGHLAPKALLGAFALTYLIKVIGFGAFLLVPTDPSWFSRTWATVGAVLALIVWQGTEMYRFSQLRLRVFDDPQAPTTTRKEGS</sequence>
<organism evidence="2 3">
    <name type="scientific">Galactobacter valiniphilus</name>
    <dbReference type="NCBI Taxonomy" id="2676122"/>
    <lineage>
        <taxon>Bacteria</taxon>
        <taxon>Bacillati</taxon>
        <taxon>Actinomycetota</taxon>
        <taxon>Actinomycetes</taxon>
        <taxon>Micrococcales</taxon>
        <taxon>Micrococcaceae</taxon>
        <taxon>Galactobacter</taxon>
    </lineage>
</organism>
<dbReference type="RefSeq" id="WP_119424215.1">
    <property type="nucleotide sequence ID" value="NZ_QQXK01000009.1"/>
</dbReference>
<proteinExistence type="predicted"/>
<evidence type="ECO:0000313" key="2">
    <source>
        <dbReference type="EMBL" id="RII42670.1"/>
    </source>
</evidence>
<keyword evidence="1" id="KW-0812">Transmembrane</keyword>
<protein>
    <recommendedName>
        <fullName evidence="4">ATP synthase protein I</fullName>
    </recommendedName>
</protein>